<evidence type="ECO:0000313" key="2">
    <source>
        <dbReference type="Proteomes" id="UP000838756"/>
    </source>
</evidence>
<reference evidence="1" key="1">
    <citation type="submission" date="2022-03" db="EMBL/GenBank/DDBJ databases">
        <authorList>
            <person name="Lindestad O."/>
        </authorList>
    </citation>
    <scope>NUCLEOTIDE SEQUENCE</scope>
</reference>
<dbReference type="Proteomes" id="UP000838756">
    <property type="component" value="Unassembled WGS sequence"/>
</dbReference>
<dbReference type="EMBL" id="CAKXAJ010025572">
    <property type="protein sequence ID" value="CAH2241118.1"/>
    <property type="molecule type" value="Genomic_DNA"/>
</dbReference>
<accession>A0A8S4RV71</accession>
<dbReference type="AlphaFoldDB" id="A0A8S4RV71"/>
<keyword evidence="2" id="KW-1185">Reference proteome</keyword>
<protein>
    <submittedName>
        <fullName evidence="1">Jg23533 protein</fullName>
    </submittedName>
</protein>
<feature type="non-terminal residue" evidence="1">
    <location>
        <position position="1"/>
    </location>
</feature>
<evidence type="ECO:0000313" key="1">
    <source>
        <dbReference type="EMBL" id="CAH2241118.1"/>
    </source>
</evidence>
<comment type="caution">
    <text evidence="1">The sequence shown here is derived from an EMBL/GenBank/DDBJ whole genome shotgun (WGS) entry which is preliminary data.</text>
</comment>
<organism evidence="1 2">
    <name type="scientific">Pararge aegeria aegeria</name>
    <dbReference type="NCBI Taxonomy" id="348720"/>
    <lineage>
        <taxon>Eukaryota</taxon>
        <taxon>Metazoa</taxon>
        <taxon>Ecdysozoa</taxon>
        <taxon>Arthropoda</taxon>
        <taxon>Hexapoda</taxon>
        <taxon>Insecta</taxon>
        <taxon>Pterygota</taxon>
        <taxon>Neoptera</taxon>
        <taxon>Endopterygota</taxon>
        <taxon>Lepidoptera</taxon>
        <taxon>Glossata</taxon>
        <taxon>Ditrysia</taxon>
        <taxon>Papilionoidea</taxon>
        <taxon>Nymphalidae</taxon>
        <taxon>Satyrinae</taxon>
        <taxon>Satyrini</taxon>
        <taxon>Parargina</taxon>
        <taxon>Pararge</taxon>
    </lineage>
</organism>
<gene>
    <name evidence="1" type="primary">jg23533</name>
    <name evidence="1" type="ORF">PAEG_LOCUS17580</name>
</gene>
<proteinExistence type="predicted"/>
<sequence>CLIYFGQGHSWSISKDICHHNQQIGLFRVPIDGPGPVASCGSKRLDHLVGGRPTLRLQVTFHGVTITAPEDPNAYRFSEL</sequence>
<name>A0A8S4RV71_9NEOP</name>